<evidence type="ECO:0000313" key="7">
    <source>
        <dbReference type="EMBL" id="CAF2069442.1"/>
    </source>
</evidence>
<keyword evidence="3" id="KW-0472">Membrane</keyword>
<gene>
    <name evidence="5" type="ORF">CJN711_LOCUS32359</name>
    <name evidence="6" type="ORF">KQP761_LOCUS24015</name>
    <name evidence="7" type="ORF">MBJ925_LOCUS16439</name>
    <name evidence="10" type="ORF">OVN521_LOCUS21575</name>
    <name evidence="9" type="ORF">SMN809_LOCUS6460</name>
    <name evidence="8" type="ORF">WKI299_LOCUS25580</name>
</gene>
<name>A0A816R8B0_9BILA</name>
<evidence type="ECO:0000313" key="11">
    <source>
        <dbReference type="Proteomes" id="UP000663824"/>
    </source>
</evidence>
<reference evidence="7" key="1">
    <citation type="submission" date="2021-02" db="EMBL/GenBank/DDBJ databases">
        <authorList>
            <person name="Nowell W R."/>
        </authorList>
    </citation>
    <scope>NUCLEOTIDE SEQUENCE</scope>
</reference>
<dbReference type="Proteomes" id="UP000663824">
    <property type="component" value="Unassembled WGS sequence"/>
</dbReference>
<dbReference type="EMBL" id="CAJOBG010004508">
    <property type="protein sequence ID" value="CAF4113804.1"/>
    <property type="molecule type" value="Genomic_DNA"/>
</dbReference>
<dbReference type="EMBL" id="CAJNOW010012937">
    <property type="protein sequence ID" value="CAF1616002.1"/>
    <property type="molecule type" value="Genomic_DNA"/>
</dbReference>
<keyword evidence="12" id="KW-1185">Reference proteome</keyword>
<evidence type="ECO:0000256" key="2">
    <source>
        <dbReference type="ARBA" id="ARBA00022475"/>
    </source>
</evidence>
<dbReference type="PANTHER" id="PTHR43702:SF11">
    <property type="entry name" value="L-FUCOSE-PROTON SYMPORTER"/>
    <property type="match status" value="1"/>
</dbReference>
<dbReference type="AlphaFoldDB" id="A0A816R8B0"/>
<evidence type="ECO:0000313" key="5">
    <source>
        <dbReference type="EMBL" id="CAF1575232.1"/>
    </source>
</evidence>
<feature type="transmembrane region" description="Helical" evidence="3">
    <location>
        <begin position="433"/>
        <end position="454"/>
    </location>
</feature>
<sequence length="660" mass="72626">MLEVRLSGETLSVPSDVLPTSDSNQEIHVILSSNDILKIAPSLWTTIFTDTRLRCLSLVDLQLYGNDSQTLAKYLREQTYLVELTFDSVLQSVYSFDHILNEGLQHNKSLKSLTLTNLDNLDAATIASLIKHNNTIKYLALTHDNISSGGGEIIADALRTNSTLVRVDLSHNHINEQITTQFTSILHQPHPSLTQIILNNNINDNQSVPHQNSTEENKPETLPFIVEEKRINDVEPSTPTKKFQFLSIILVTFLFFLWGIPNQLNDVLIRQFSKAFVLSRFEAGLVQSAFYMGYFIWALPAAYILRRWGYKVGLILGLVLFGTGSFLFWPCAYIGQYLPFLISLFIIATGLAFLETAANPFIAHTVGPAHSSEKRLNIAQAFNPLGAIVGALIGTLFIFSGVELSPEQIAGMRADKTYETYLKEETLRVVRPYAIIGGVAYLWAVLIAIVPFPANTKAKQKNDESGRANELCRTLFLLSIVAQLAYVGAQVGTWSYFIQYAQDYVQAGEKIGGYLLTGTLVMFALGRFTAALFMHCGCSPSILLATFALINVLLIAITVLLPNGIGLGALFLTSYFMSLMFPTIFALGIKGMSEQTTKFASCLLVMAIIGGAIFTPLMGYIAVETKSLALAYVLPGGAYLIVGIYALLAYVLTTDRSAQA</sequence>
<feature type="transmembrane region" description="Helical" evidence="3">
    <location>
        <begin position="245"/>
        <end position="264"/>
    </location>
</feature>
<dbReference type="GO" id="GO:0015535">
    <property type="term" value="F:fucose:proton symporter activity"/>
    <property type="evidence" value="ECO:0007669"/>
    <property type="project" value="InterPro"/>
</dbReference>
<dbReference type="EMBL" id="CAJNOV010015509">
    <property type="protein sequence ID" value="CAF1575232.1"/>
    <property type="molecule type" value="Genomic_DNA"/>
</dbReference>
<dbReference type="Proteomes" id="UP000663866">
    <property type="component" value="Unassembled WGS sequence"/>
</dbReference>
<evidence type="ECO:0000313" key="8">
    <source>
        <dbReference type="EMBL" id="CAF2127245.1"/>
    </source>
</evidence>
<dbReference type="Proteomes" id="UP000663834">
    <property type="component" value="Unassembled WGS sequence"/>
</dbReference>
<evidence type="ECO:0000256" key="1">
    <source>
        <dbReference type="ARBA" id="ARBA00004429"/>
    </source>
</evidence>
<feature type="transmembrane region" description="Helical" evidence="3">
    <location>
        <begin position="382"/>
        <end position="402"/>
    </location>
</feature>
<feature type="transmembrane region" description="Helical" evidence="3">
    <location>
        <begin position="567"/>
        <end position="587"/>
    </location>
</feature>
<feature type="transmembrane region" description="Helical" evidence="3">
    <location>
        <begin position="599"/>
        <end position="623"/>
    </location>
</feature>
<dbReference type="EMBL" id="CAJNRE010007984">
    <property type="protein sequence ID" value="CAF2069442.1"/>
    <property type="molecule type" value="Genomic_DNA"/>
</dbReference>
<dbReference type="OrthoDB" id="10009229at2759"/>
<dbReference type="CDD" id="cd17394">
    <property type="entry name" value="MFS_FucP_like"/>
    <property type="match status" value="1"/>
</dbReference>
<dbReference type="Gene3D" id="1.20.1250.20">
    <property type="entry name" value="MFS general substrate transporter like domains"/>
    <property type="match status" value="2"/>
</dbReference>
<feature type="transmembrane region" description="Helical" evidence="3">
    <location>
        <begin position="341"/>
        <end position="362"/>
    </location>
</feature>
<dbReference type="EMBL" id="CAJNRF010011033">
    <property type="protein sequence ID" value="CAF2127245.1"/>
    <property type="molecule type" value="Genomic_DNA"/>
</dbReference>
<evidence type="ECO:0000313" key="10">
    <source>
        <dbReference type="EMBL" id="CAF4113804.1"/>
    </source>
</evidence>
<dbReference type="Proteomes" id="UP000676336">
    <property type="component" value="Unassembled WGS sequence"/>
</dbReference>
<dbReference type="SUPFAM" id="SSF52047">
    <property type="entry name" value="RNI-like"/>
    <property type="match status" value="1"/>
</dbReference>
<feature type="transmembrane region" description="Helical" evidence="3">
    <location>
        <begin position="312"/>
        <end position="335"/>
    </location>
</feature>
<feature type="domain" description="Major facilitator superfamily (MFS) profile" evidence="4">
    <location>
        <begin position="247"/>
        <end position="660"/>
    </location>
</feature>
<organism evidence="7 11">
    <name type="scientific">Rotaria magnacalcarata</name>
    <dbReference type="NCBI Taxonomy" id="392030"/>
    <lineage>
        <taxon>Eukaryota</taxon>
        <taxon>Metazoa</taxon>
        <taxon>Spiralia</taxon>
        <taxon>Gnathifera</taxon>
        <taxon>Rotifera</taxon>
        <taxon>Eurotatoria</taxon>
        <taxon>Bdelloidea</taxon>
        <taxon>Philodinida</taxon>
        <taxon>Philodinidae</taxon>
        <taxon>Rotaria</taxon>
    </lineage>
</organism>
<feature type="transmembrane region" description="Helical" evidence="3">
    <location>
        <begin position="511"/>
        <end position="530"/>
    </location>
</feature>
<dbReference type="GO" id="GO:0005886">
    <property type="term" value="C:plasma membrane"/>
    <property type="evidence" value="ECO:0007669"/>
    <property type="project" value="UniProtKB-SubCell"/>
</dbReference>
<dbReference type="InterPro" id="IPR036259">
    <property type="entry name" value="MFS_trans_sf"/>
</dbReference>
<dbReference type="InterPro" id="IPR050375">
    <property type="entry name" value="MFS_TsgA-like"/>
</dbReference>
<dbReference type="InterPro" id="IPR005275">
    <property type="entry name" value="Lfuc_symporter_FucP"/>
</dbReference>
<feature type="transmembrane region" description="Helical" evidence="3">
    <location>
        <begin position="629"/>
        <end position="652"/>
    </location>
</feature>
<evidence type="ECO:0000313" key="12">
    <source>
        <dbReference type="Proteomes" id="UP000663866"/>
    </source>
</evidence>
<comment type="caution">
    <text evidence="7">The sequence shown here is derived from an EMBL/GenBank/DDBJ whole genome shotgun (WGS) entry which is preliminary data.</text>
</comment>
<dbReference type="InterPro" id="IPR032675">
    <property type="entry name" value="LRR_dom_sf"/>
</dbReference>
<dbReference type="EMBL" id="CAJOBI010001746">
    <property type="protein sequence ID" value="CAF3897553.1"/>
    <property type="molecule type" value="Genomic_DNA"/>
</dbReference>
<proteinExistence type="predicted"/>
<dbReference type="InterPro" id="IPR020846">
    <property type="entry name" value="MFS_dom"/>
</dbReference>
<dbReference type="Proteomes" id="UP000663855">
    <property type="component" value="Unassembled WGS sequence"/>
</dbReference>
<protein>
    <recommendedName>
        <fullName evidence="4">Major facilitator superfamily (MFS) profile domain-containing protein</fullName>
    </recommendedName>
</protein>
<keyword evidence="3" id="KW-1133">Transmembrane helix</keyword>
<evidence type="ECO:0000313" key="6">
    <source>
        <dbReference type="EMBL" id="CAF1616002.1"/>
    </source>
</evidence>
<comment type="subcellular location">
    <subcellularLocation>
        <location evidence="1">Cell inner membrane</location>
        <topology evidence="1">Multi-pass membrane protein</topology>
    </subcellularLocation>
</comment>
<dbReference type="Proteomes" id="UP000663856">
    <property type="component" value="Unassembled WGS sequence"/>
</dbReference>
<dbReference type="PANTHER" id="PTHR43702">
    <property type="entry name" value="L-FUCOSE-PROTON SYMPORTER"/>
    <property type="match status" value="1"/>
</dbReference>
<evidence type="ECO:0000313" key="9">
    <source>
        <dbReference type="EMBL" id="CAF3897553.1"/>
    </source>
</evidence>
<feature type="transmembrane region" description="Helical" evidence="3">
    <location>
        <begin position="284"/>
        <end position="305"/>
    </location>
</feature>
<dbReference type="Gene3D" id="3.80.10.10">
    <property type="entry name" value="Ribonuclease Inhibitor"/>
    <property type="match status" value="1"/>
</dbReference>
<feature type="transmembrane region" description="Helical" evidence="3">
    <location>
        <begin position="475"/>
        <end position="499"/>
    </location>
</feature>
<keyword evidence="3" id="KW-0812">Transmembrane</keyword>
<dbReference type="Pfam" id="PF07690">
    <property type="entry name" value="MFS_1"/>
    <property type="match status" value="1"/>
</dbReference>
<dbReference type="NCBIfam" id="TIGR00885">
    <property type="entry name" value="fucP"/>
    <property type="match status" value="1"/>
</dbReference>
<dbReference type="InterPro" id="IPR011701">
    <property type="entry name" value="MFS"/>
</dbReference>
<keyword evidence="2" id="KW-1003">Cell membrane</keyword>
<dbReference type="SUPFAM" id="SSF103473">
    <property type="entry name" value="MFS general substrate transporter"/>
    <property type="match status" value="1"/>
</dbReference>
<accession>A0A816R8B0</accession>
<evidence type="ECO:0000256" key="3">
    <source>
        <dbReference type="SAM" id="Phobius"/>
    </source>
</evidence>
<feature type="transmembrane region" description="Helical" evidence="3">
    <location>
        <begin position="542"/>
        <end position="561"/>
    </location>
</feature>
<dbReference type="PROSITE" id="PS50850">
    <property type="entry name" value="MFS"/>
    <property type="match status" value="1"/>
</dbReference>
<evidence type="ECO:0000259" key="4">
    <source>
        <dbReference type="PROSITE" id="PS50850"/>
    </source>
</evidence>